<evidence type="ECO:0000313" key="1">
    <source>
        <dbReference type="EMBL" id="TIC28743.1"/>
    </source>
</evidence>
<dbReference type="AlphaFoldDB" id="A0A4T0PI13"/>
<organism evidence="1 2">
    <name type="scientific">Wallemia mellicola</name>
    <dbReference type="NCBI Taxonomy" id="1708541"/>
    <lineage>
        <taxon>Eukaryota</taxon>
        <taxon>Fungi</taxon>
        <taxon>Dikarya</taxon>
        <taxon>Basidiomycota</taxon>
        <taxon>Wallemiomycotina</taxon>
        <taxon>Wallemiomycetes</taxon>
        <taxon>Wallemiales</taxon>
        <taxon>Wallemiaceae</taxon>
        <taxon>Wallemia</taxon>
    </lineage>
</organism>
<accession>A0A4T0PI13</accession>
<dbReference type="Proteomes" id="UP000305647">
    <property type="component" value="Unassembled WGS sequence"/>
</dbReference>
<dbReference type="EMBL" id="SPRO01000035">
    <property type="protein sequence ID" value="TIC28743.1"/>
    <property type="molecule type" value="Genomic_DNA"/>
</dbReference>
<gene>
    <name evidence="1" type="ORF">E3Q10_03004</name>
</gene>
<name>A0A4T0PI13_9BASI</name>
<sequence>MPNSIITRAQTISTSWKKQFSKIFKHSSKASTPAARISADKATVLIPIPSEVPQIETKSDLQSEIQSEDSFSFEKASICTSTTRSSAKYSIVEGLDDAYVYSVSIIVNYDETRRVSTSLKPSLKGKGSFSSNNKSVRFTEINEECLIDYSEDMDDDFDEDILDLVLFGEDGT</sequence>
<proteinExistence type="predicted"/>
<protein>
    <submittedName>
        <fullName evidence="1">Uncharacterized protein</fullName>
    </submittedName>
</protein>
<reference evidence="1 2" key="1">
    <citation type="submission" date="2019-03" db="EMBL/GenBank/DDBJ databases">
        <title>Sequencing 25 genomes of Wallemia mellicola.</title>
        <authorList>
            <person name="Gostincar C."/>
        </authorList>
    </citation>
    <scope>NUCLEOTIDE SEQUENCE [LARGE SCALE GENOMIC DNA]</scope>
    <source>
        <strain evidence="1 2">EXF-8738</strain>
    </source>
</reference>
<evidence type="ECO:0000313" key="2">
    <source>
        <dbReference type="Proteomes" id="UP000305647"/>
    </source>
</evidence>
<comment type="caution">
    <text evidence="1">The sequence shown here is derived from an EMBL/GenBank/DDBJ whole genome shotgun (WGS) entry which is preliminary data.</text>
</comment>